<reference evidence="2 3" key="1">
    <citation type="journal article" date="2019" name="Int. J. Syst. Evol. Microbiol.">
        <title>The Global Catalogue of Microorganisms (GCM) 10K type strain sequencing project: providing services to taxonomists for standard genome sequencing and annotation.</title>
        <authorList>
            <consortium name="The Broad Institute Genomics Platform"/>
            <consortium name="The Broad Institute Genome Sequencing Center for Infectious Disease"/>
            <person name="Wu L."/>
            <person name="Ma J."/>
        </authorList>
    </citation>
    <scope>NUCLEOTIDE SEQUENCE [LARGE SCALE GENOMIC DNA]</scope>
    <source>
        <strain evidence="2 3">JCM 17504</strain>
    </source>
</reference>
<dbReference type="InterPro" id="IPR026898">
    <property type="entry name" value="PrsW"/>
</dbReference>
<keyword evidence="1" id="KW-0472">Membrane</keyword>
<dbReference type="Proteomes" id="UP001501729">
    <property type="component" value="Unassembled WGS sequence"/>
</dbReference>
<keyword evidence="1" id="KW-1133">Transmembrane helix</keyword>
<dbReference type="EMBL" id="BAABKX010000001">
    <property type="protein sequence ID" value="GAA5043307.1"/>
    <property type="molecule type" value="Genomic_DNA"/>
</dbReference>
<keyword evidence="1" id="KW-0812">Transmembrane</keyword>
<protein>
    <recommendedName>
        <fullName evidence="4">PrsW family intramembrane metalloprotease</fullName>
    </recommendedName>
</protein>
<feature type="transmembrane region" description="Helical" evidence="1">
    <location>
        <begin position="59"/>
        <end position="79"/>
    </location>
</feature>
<dbReference type="RefSeq" id="WP_265338395.1">
    <property type="nucleotide sequence ID" value="NZ_BAABKX010000001.1"/>
</dbReference>
<proteinExistence type="predicted"/>
<accession>A0AAV3UED9</accession>
<comment type="caution">
    <text evidence="2">The sequence shown here is derived from an EMBL/GenBank/DDBJ whole genome shotgun (WGS) entry which is preliminary data.</text>
</comment>
<dbReference type="AlphaFoldDB" id="A0AAV3UED9"/>
<feature type="transmembrane region" description="Helical" evidence="1">
    <location>
        <begin position="85"/>
        <end position="104"/>
    </location>
</feature>
<evidence type="ECO:0000313" key="2">
    <source>
        <dbReference type="EMBL" id="GAA5043307.1"/>
    </source>
</evidence>
<keyword evidence="3" id="KW-1185">Reference proteome</keyword>
<name>A0AAV3UED9_9EURY</name>
<evidence type="ECO:0000313" key="3">
    <source>
        <dbReference type="Proteomes" id="UP001501729"/>
    </source>
</evidence>
<dbReference type="GeneID" id="76380107"/>
<evidence type="ECO:0000256" key="1">
    <source>
        <dbReference type="SAM" id="Phobius"/>
    </source>
</evidence>
<evidence type="ECO:0008006" key="4">
    <source>
        <dbReference type="Google" id="ProtNLM"/>
    </source>
</evidence>
<dbReference type="GO" id="GO:0008233">
    <property type="term" value="F:peptidase activity"/>
    <property type="evidence" value="ECO:0007669"/>
    <property type="project" value="InterPro"/>
</dbReference>
<sequence length="124" mass="13660">MNSFHVAQNQYSALLTVFAVTGVEAVARSFAGLGHVVYAGFSGYYLGLAKLDPENRGPIIVKGLLIASLIHGTYDTAVSVIPKNILITLPFIVIYIGFFFVVLYRKLARCRMQYREPQLSSTEA</sequence>
<dbReference type="Pfam" id="PF13367">
    <property type="entry name" value="PrsW-protease"/>
    <property type="match status" value="1"/>
</dbReference>
<organism evidence="2 3">
    <name type="scientific">Haladaptatus pallidirubidus</name>
    <dbReference type="NCBI Taxonomy" id="1008152"/>
    <lineage>
        <taxon>Archaea</taxon>
        <taxon>Methanobacteriati</taxon>
        <taxon>Methanobacteriota</taxon>
        <taxon>Stenosarchaea group</taxon>
        <taxon>Halobacteria</taxon>
        <taxon>Halobacteriales</taxon>
        <taxon>Haladaptataceae</taxon>
        <taxon>Haladaptatus</taxon>
    </lineage>
</organism>
<gene>
    <name evidence="2" type="ORF">GCM10025751_07850</name>
</gene>
<feature type="transmembrane region" description="Helical" evidence="1">
    <location>
        <begin position="25"/>
        <end position="47"/>
    </location>
</feature>